<proteinExistence type="predicted"/>
<dbReference type="PANTHER" id="PTHR15910">
    <property type="entry name" value="ARCHAEMETZINCIN"/>
    <property type="match status" value="1"/>
</dbReference>
<dbReference type="AlphaFoldDB" id="A0A7C2NEE4"/>
<feature type="transmembrane region" description="Helical" evidence="7">
    <location>
        <begin position="91"/>
        <end position="115"/>
    </location>
</feature>
<keyword evidence="7" id="KW-1133">Transmembrane helix</keyword>
<dbReference type="GO" id="GO:0006508">
    <property type="term" value="P:proteolysis"/>
    <property type="evidence" value="ECO:0007669"/>
    <property type="project" value="UniProtKB-KW"/>
</dbReference>
<dbReference type="PANTHER" id="PTHR15910:SF1">
    <property type="entry name" value="ARCHAEMETZINCIN-2"/>
    <property type="match status" value="1"/>
</dbReference>
<dbReference type="PROSITE" id="PS00202">
    <property type="entry name" value="RUBREDOXIN"/>
    <property type="match status" value="1"/>
</dbReference>
<keyword evidence="3" id="KW-0479">Metal-binding</keyword>
<dbReference type="InterPro" id="IPR012091">
    <property type="entry name" value="Pept_M54_archaemetzncn_arc/bac"/>
</dbReference>
<keyword evidence="7" id="KW-0812">Transmembrane</keyword>
<sequence>MASAGAVAVARSWALELVLVGAVPLSVVRTLREDLHRLLHHSVSIVPHRLDPSPAFSPARRQYDALALLDLLQPPPAEEPLLYLGITDVDIFLPVFTYLFGLASASGGAGIVSTYRLLPENNGSRPNPQLLRLRLAKEALHELGHLFGLTHCPVPWCVMASSRNAEEVDLKDAWFCPTCAKQLGVIPVPRDLVMELLS</sequence>
<dbReference type="InterPro" id="IPR012962">
    <property type="entry name" value="Pept_M54_archaemetzincn"/>
</dbReference>
<comment type="caution">
    <text evidence="8">The sequence shown here is derived from an EMBL/GenBank/DDBJ whole genome shotgun (WGS) entry which is preliminary data.</text>
</comment>
<accession>A0A7C2NEE4</accession>
<dbReference type="EMBL" id="DSMR01000400">
    <property type="protein sequence ID" value="HET47608.1"/>
    <property type="molecule type" value="Genomic_DNA"/>
</dbReference>
<name>A0A7C2NEE4_9BACT</name>
<dbReference type="InterPro" id="IPR018527">
    <property type="entry name" value="Rubredoxin_Fe_BS"/>
</dbReference>
<dbReference type="SUPFAM" id="SSF55486">
    <property type="entry name" value="Metalloproteases ('zincins'), catalytic domain"/>
    <property type="match status" value="1"/>
</dbReference>
<protein>
    <recommendedName>
        <fullName evidence="9">Peptidase zinc-dependent</fullName>
    </recommendedName>
</protein>
<keyword evidence="7" id="KW-0472">Membrane</keyword>
<dbReference type="GO" id="GO:0008237">
    <property type="term" value="F:metallopeptidase activity"/>
    <property type="evidence" value="ECO:0007669"/>
    <property type="project" value="UniProtKB-KW"/>
</dbReference>
<dbReference type="NCBIfam" id="NF033823">
    <property type="entry name" value="archmetzin"/>
    <property type="match status" value="1"/>
</dbReference>
<dbReference type="Gene3D" id="3.40.390.10">
    <property type="entry name" value="Collagenase (Catalytic Domain)"/>
    <property type="match status" value="1"/>
</dbReference>
<comment type="cofactor">
    <cofactor evidence="1">
        <name>Zn(2+)</name>
        <dbReference type="ChEBI" id="CHEBI:29105"/>
    </cofactor>
</comment>
<evidence type="ECO:0000256" key="6">
    <source>
        <dbReference type="ARBA" id="ARBA00023049"/>
    </source>
</evidence>
<keyword evidence="6" id="KW-0482">Metalloprotease</keyword>
<evidence type="ECO:0008006" key="9">
    <source>
        <dbReference type="Google" id="ProtNLM"/>
    </source>
</evidence>
<evidence type="ECO:0000256" key="3">
    <source>
        <dbReference type="ARBA" id="ARBA00022723"/>
    </source>
</evidence>
<dbReference type="GO" id="GO:0008270">
    <property type="term" value="F:zinc ion binding"/>
    <property type="evidence" value="ECO:0007669"/>
    <property type="project" value="InterPro"/>
</dbReference>
<keyword evidence="2" id="KW-0645">Protease</keyword>
<keyword evidence="5" id="KW-0862">Zinc</keyword>
<gene>
    <name evidence="8" type="ORF">ENQ31_05550</name>
</gene>
<dbReference type="CDD" id="cd11375">
    <property type="entry name" value="Peptidase_M54"/>
    <property type="match status" value="1"/>
</dbReference>
<reference evidence="8" key="1">
    <citation type="journal article" date="2020" name="mSystems">
        <title>Genome- and Community-Level Interaction Insights into Carbon Utilization and Element Cycling Functions of Hydrothermarchaeota in Hydrothermal Sediment.</title>
        <authorList>
            <person name="Zhou Z."/>
            <person name="Liu Y."/>
            <person name="Xu W."/>
            <person name="Pan J."/>
            <person name="Luo Z.H."/>
            <person name="Li M."/>
        </authorList>
    </citation>
    <scope>NUCLEOTIDE SEQUENCE [LARGE SCALE GENOMIC DNA]</scope>
    <source>
        <strain evidence="8">SpSt-299</strain>
    </source>
</reference>
<evidence type="ECO:0000256" key="4">
    <source>
        <dbReference type="ARBA" id="ARBA00022801"/>
    </source>
</evidence>
<evidence type="ECO:0000256" key="1">
    <source>
        <dbReference type="ARBA" id="ARBA00001947"/>
    </source>
</evidence>
<dbReference type="InterPro" id="IPR024079">
    <property type="entry name" value="MetalloPept_cat_dom_sf"/>
</dbReference>
<dbReference type="Pfam" id="PF07998">
    <property type="entry name" value="Peptidase_M54"/>
    <property type="match status" value="1"/>
</dbReference>
<evidence type="ECO:0000256" key="7">
    <source>
        <dbReference type="SAM" id="Phobius"/>
    </source>
</evidence>
<keyword evidence="4" id="KW-0378">Hydrolase</keyword>
<evidence type="ECO:0000256" key="5">
    <source>
        <dbReference type="ARBA" id="ARBA00022833"/>
    </source>
</evidence>
<dbReference type="PIRSF" id="PIRSF005785">
    <property type="entry name" value="Zn-prot_arch"/>
    <property type="match status" value="1"/>
</dbReference>
<evidence type="ECO:0000256" key="2">
    <source>
        <dbReference type="ARBA" id="ARBA00022670"/>
    </source>
</evidence>
<organism evidence="8">
    <name type="scientific">Thermoanaerobaculum aquaticum</name>
    <dbReference type="NCBI Taxonomy" id="1312852"/>
    <lineage>
        <taxon>Bacteria</taxon>
        <taxon>Pseudomonadati</taxon>
        <taxon>Acidobacteriota</taxon>
        <taxon>Thermoanaerobaculia</taxon>
        <taxon>Thermoanaerobaculales</taxon>
        <taxon>Thermoanaerobaculaceae</taxon>
        <taxon>Thermoanaerobaculum</taxon>
    </lineage>
</organism>
<evidence type="ECO:0000313" key="8">
    <source>
        <dbReference type="EMBL" id="HET47608.1"/>
    </source>
</evidence>